<dbReference type="SUPFAM" id="SSF51735">
    <property type="entry name" value="NAD(P)-binding Rossmann-fold domains"/>
    <property type="match status" value="1"/>
</dbReference>
<dbReference type="Proteomes" id="UP001165343">
    <property type="component" value="Unassembled WGS sequence"/>
</dbReference>
<dbReference type="PANTHER" id="PTHR48079:SF6">
    <property type="entry name" value="NAD(P)-BINDING DOMAIN-CONTAINING PROTEIN-RELATED"/>
    <property type="match status" value="1"/>
</dbReference>
<proteinExistence type="predicted"/>
<dbReference type="InterPro" id="IPR036291">
    <property type="entry name" value="NAD(P)-bd_dom_sf"/>
</dbReference>
<keyword evidence="3" id="KW-1185">Reference proteome</keyword>
<dbReference type="InterPro" id="IPR051783">
    <property type="entry name" value="NAD(P)-dependent_oxidoreduct"/>
</dbReference>
<name>A0ABT0RGY5_9SPHN</name>
<dbReference type="Pfam" id="PF01370">
    <property type="entry name" value="Epimerase"/>
    <property type="match status" value="1"/>
</dbReference>
<dbReference type="EMBL" id="JAMGBC010000001">
    <property type="protein sequence ID" value="MCL6679539.1"/>
    <property type="molecule type" value="Genomic_DNA"/>
</dbReference>
<dbReference type="Gene3D" id="3.40.50.720">
    <property type="entry name" value="NAD(P)-binding Rossmann-like Domain"/>
    <property type="match status" value="1"/>
</dbReference>
<gene>
    <name evidence="2" type="ORF">LZ519_09470</name>
</gene>
<evidence type="ECO:0000259" key="1">
    <source>
        <dbReference type="Pfam" id="PF01370"/>
    </source>
</evidence>
<reference evidence="2" key="1">
    <citation type="submission" date="2022-05" db="EMBL/GenBank/DDBJ databases">
        <authorList>
            <person name="Jo J.-H."/>
            <person name="Im W.-T."/>
        </authorList>
    </citation>
    <scope>NUCLEOTIDE SEQUENCE</scope>
    <source>
        <strain evidence="2">RG327</strain>
    </source>
</reference>
<comment type="caution">
    <text evidence="2">The sequence shown here is derived from an EMBL/GenBank/DDBJ whole genome shotgun (WGS) entry which is preliminary data.</text>
</comment>
<protein>
    <submittedName>
        <fullName evidence="2">NAD(P)-dependent oxidoreductase</fullName>
    </submittedName>
</protein>
<dbReference type="RefSeq" id="WP_249868429.1">
    <property type="nucleotide sequence ID" value="NZ_JAMGBC010000001.1"/>
</dbReference>
<sequence length="301" mass="33024">MTIAVTGGTGFVGSRFIDTAVQAGQQVQALTRRPQDSRDCVQWVEGSLEDSDSLRRLVTGCTSLVHIAGVINARDPKDFERGNVDGTLAMLAAATAAGITRFVHVSSLAAREPKLSRYGASKARSEELVQRSGLDWAIVRPPAVYGPGDRETLELFRMAKLRVMLLPPHGRVSLIHVDDLSRLLLALAQSDEPSRVVLEPDDGRSGGWTHKELAKAIGAAVGKANLSLSMPGKMLRLGAVVDQLVRRERAKLSADRAAYFSHSDWAVSPELRPSPTLWQPQVDTEDGLRRTAEWYRQQRWL</sequence>
<organism evidence="2 3">
    <name type="scientific">Sphingomonas anseongensis</name>
    <dbReference type="NCBI Taxonomy" id="2908207"/>
    <lineage>
        <taxon>Bacteria</taxon>
        <taxon>Pseudomonadati</taxon>
        <taxon>Pseudomonadota</taxon>
        <taxon>Alphaproteobacteria</taxon>
        <taxon>Sphingomonadales</taxon>
        <taxon>Sphingomonadaceae</taxon>
        <taxon>Sphingomonas</taxon>
    </lineage>
</organism>
<feature type="domain" description="NAD-dependent epimerase/dehydratase" evidence="1">
    <location>
        <begin position="3"/>
        <end position="190"/>
    </location>
</feature>
<evidence type="ECO:0000313" key="2">
    <source>
        <dbReference type="EMBL" id="MCL6679539.1"/>
    </source>
</evidence>
<evidence type="ECO:0000313" key="3">
    <source>
        <dbReference type="Proteomes" id="UP001165343"/>
    </source>
</evidence>
<accession>A0ABT0RGY5</accession>
<dbReference type="PANTHER" id="PTHR48079">
    <property type="entry name" value="PROTEIN YEEZ"/>
    <property type="match status" value="1"/>
</dbReference>
<dbReference type="InterPro" id="IPR001509">
    <property type="entry name" value="Epimerase_deHydtase"/>
</dbReference>